<keyword evidence="2" id="KW-1185">Reference proteome</keyword>
<proteinExistence type="predicted"/>
<accession>A0A5S5DSG8</accession>
<evidence type="ECO:0008006" key="3">
    <source>
        <dbReference type="Google" id="ProtNLM"/>
    </source>
</evidence>
<protein>
    <recommendedName>
        <fullName evidence="3">Outer membrane protein with beta-barrel domain</fullName>
    </recommendedName>
</protein>
<organism evidence="1 2">
    <name type="scientific">Tenacibaculum adriaticum</name>
    <dbReference type="NCBI Taxonomy" id="413713"/>
    <lineage>
        <taxon>Bacteria</taxon>
        <taxon>Pseudomonadati</taxon>
        <taxon>Bacteroidota</taxon>
        <taxon>Flavobacteriia</taxon>
        <taxon>Flavobacteriales</taxon>
        <taxon>Flavobacteriaceae</taxon>
        <taxon>Tenacibaculum</taxon>
    </lineage>
</organism>
<reference evidence="1 2" key="1">
    <citation type="submission" date="2019-07" db="EMBL/GenBank/DDBJ databases">
        <title>Genomic Encyclopedia of Type Strains, Phase IV (KMG-IV): sequencing the most valuable type-strain genomes for metagenomic binning, comparative biology and taxonomic classification.</title>
        <authorList>
            <person name="Goeker M."/>
        </authorList>
    </citation>
    <scope>NUCLEOTIDE SEQUENCE [LARGE SCALE GENOMIC DNA]</scope>
    <source>
        <strain evidence="1 2">DSM 18961</strain>
    </source>
</reference>
<sequence length="171" mass="18813">MKKILLLTFLNISIQVTSQQQFNIGINGGITIGNIEPVSKMAFGGDINYLFDISDEFVVGPSLGLVFFSSKEANGEKSDAKMYLPISTAIRFNSNEDVFYVGADLGFAVGLSPEGDNGGVFFKPLVGYKINQAFKVNLFYAGIKKRKPTYAFIGLGLVYDFNAGKDDFYFY</sequence>
<dbReference type="RefSeq" id="WP_148869640.1">
    <property type="nucleotide sequence ID" value="NZ_VNIA01000002.1"/>
</dbReference>
<dbReference type="Proteomes" id="UP000323136">
    <property type="component" value="Unassembled WGS sequence"/>
</dbReference>
<dbReference type="EMBL" id="VNIA01000002">
    <property type="protein sequence ID" value="TYP98831.1"/>
    <property type="molecule type" value="Genomic_DNA"/>
</dbReference>
<dbReference type="AlphaFoldDB" id="A0A5S5DSG8"/>
<dbReference type="OrthoDB" id="1492374at2"/>
<evidence type="ECO:0000313" key="1">
    <source>
        <dbReference type="EMBL" id="TYP98831.1"/>
    </source>
</evidence>
<evidence type="ECO:0000313" key="2">
    <source>
        <dbReference type="Proteomes" id="UP000323136"/>
    </source>
</evidence>
<name>A0A5S5DSG8_9FLAO</name>
<comment type="caution">
    <text evidence="1">The sequence shown here is derived from an EMBL/GenBank/DDBJ whole genome shotgun (WGS) entry which is preliminary data.</text>
</comment>
<gene>
    <name evidence="1" type="ORF">C7447_102147</name>
</gene>